<dbReference type="GO" id="GO:0032993">
    <property type="term" value="C:protein-DNA complex"/>
    <property type="evidence" value="ECO:0007669"/>
    <property type="project" value="TreeGrafter"/>
</dbReference>
<dbReference type="PROSITE" id="PS51755">
    <property type="entry name" value="OMPR_PHOB"/>
    <property type="match status" value="1"/>
</dbReference>
<dbReference type="CDD" id="cd00383">
    <property type="entry name" value="trans_reg_C"/>
    <property type="match status" value="1"/>
</dbReference>
<evidence type="ECO:0000313" key="11">
    <source>
        <dbReference type="EMBL" id="MBM9461439.1"/>
    </source>
</evidence>
<feature type="region of interest" description="Disordered" evidence="8">
    <location>
        <begin position="143"/>
        <end position="228"/>
    </location>
</feature>
<feature type="compositionally biased region" description="Basic and acidic residues" evidence="8">
    <location>
        <begin position="160"/>
        <end position="171"/>
    </location>
</feature>
<feature type="compositionally biased region" description="Low complexity" evidence="8">
    <location>
        <begin position="371"/>
        <end position="386"/>
    </location>
</feature>
<evidence type="ECO:0000256" key="7">
    <source>
        <dbReference type="PROSITE-ProRule" id="PRU01091"/>
    </source>
</evidence>
<dbReference type="SMART" id="SM00448">
    <property type="entry name" value="REC"/>
    <property type="match status" value="1"/>
</dbReference>
<dbReference type="GO" id="GO:0000976">
    <property type="term" value="F:transcription cis-regulatory region binding"/>
    <property type="evidence" value="ECO:0007669"/>
    <property type="project" value="TreeGrafter"/>
</dbReference>
<evidence type="ECO:0000256" key="2">
    <source>
        <dbReference type="ARBA" id="ARBA00023012"/>
    </source>
</evidence>
<dbReference type="GO" id="GO:0005829">
    <property type="term" value="C:cytosol"/>
    <property type="evidence" value="ECO:0007669"/>
    <property type="project" value="TreeGrafter"/>
</dbReference>
<evidence type="ECO:0000313" key="12">
    <source>
        <dbReference type="Proteomes" id="UP000663791"/>
    </source>
</evidence>
<accession>A0A939BU95</accession>
<evidence type="ECO:0000256" key="1">
    <source>
        <dbReference type="ARBA" id="ARBA00022553"/>
    </source>
</evidence>
<evidence type="ECO:0000256" key="4">
    <source>
        <dbReference type="ARBA" id="ARBA00023125"/>
    </source>
</evidence>
<evidence type="ECO:0000259" key="10">
    <source>
        <dbReference type="PROSITE" id="PS51755"/>
    </source>
</evidence>
<dbReference type="SMART" id="SM00862">
    <property type="entry name" value="Trans_reg_C"/>
    <property type="match status" value="1"/>
</dbReference>
<dbReference type="Proteomes" id="UP000663791">
    <property type="component" value="Unassembled WGS sequence"/>
</dbReference>
<evidence type="ECO:0000256" key="8">
    <source>
        <dbReference type="SAM" id="MobiDB-lite"/>
    </source>
</evidence>
<gene>
    <name evidence="11" type="ORF">JK386_16165</name>
</gene>
<name>A0A939BU95_9ACTN</name>
<dbReference type="AlphaFoldDB" id="A0A939BU95"/>
<protein>
    <submittedName>
        <fullName evidence="11">Response regulator</fullName>
    </submittedName>
</protein>
<feature type="modified residue" description="4-aspartylphosphate" evidence="6">
    <location>
        <position position="56"/>
    </location>
</feature>
<keyword evidence="12" id="KW-1185">Reference proteome</keyword>
<sequence>MTTSRGVAVAVEADDGARAQLKELLTQAGFDVVAVADGFAGVEAVRQNAPLVTTVDLAAGGIDGIEVVKRIRSFSPTFIVMVTHSDDEVDLVQALNAGADAYIARPFGLREFRARLEAILRRADASFLESAAQAAAARAESLDAAQLDAPSQAPSGTDQRLADGRLDDPHATGRGHRPLAPRRSSTLRRTRPRQHPAAAPDVWTAPERARTQPAAVNEPEPVAPPVEPPLDSMMVPVPVPYEVPPPVDPVVEPVRYDVRPVEPSAQAPFQPSFQPPVAPAPVSYEPPPVVAPPVDPVVEAGRYEAPPAVESPVEPLVEPLVESGPTLPAEPEPDAAAVQPEPLPEPVALVAAAPAPTSAPPLVDEVAEQVPQPTSQPTSQPAPAAAGRPEEWEHFQGLSVSRAQRQVQVDGVPVELSHTEFDLLASMLTSGRRIRSRAELAILIGGGDRGAHLDDTARRRADAVMGSLLAKLGENADAARWIEAVPGVGYRRTAR</sequence>
<proteinExistence type="predicted"/>
<dbReference type="Gene3D" id="1.10.10.10">
    <property type="entry name" value="Winged helix-like DNA-binding domain superfamily/Winged helix DNA-binding domain"/>
    <property type="match status" value="1"/>
</dbReference>
<keyword evidence="5" id="KW-0804">Transcription</keyword>
<dbReference type="EMBL" id="JAERTX010000017">
    <property type="protein sequence ID" value="MBM9461439.1"/>
    <property type="molecule type" value="Genomic_DNA"/>
</dbReference>
<dbReference type="InterPro" id="IPR036388">
    <property type="entry name" value="WH-like_DNA-bd_sf"/>
</dbReference>
<feature type="region of interest" description="Disordered" evidence="8">
    <location>
        <begin position="368"/>
        <end position="389"/>
    </location>
</feature>
<dbReference type="Pfam" id="PF00072">
    <property type="entry name" value="Response_reg"/>
    <property type="match status" value="1"/>
</dbReference>
<dbReference type="InterPro" id="IPR016032">
    <property type="entry name" value="Sig_transdc_resp-reg_C-effctor"/>
</dbReference>
<dbReference type="SUPFAM" id="SSF46894">
    <property type="entry name" value="C-terminal effector domain of the bipartite response regulators"/>
    <property type="match status" value="1"/>
</dbReference>
<evidence type="ECO:0000256" key="3">
    <source>
        <dbReference type="ARBA" id="ARBA00023015"/>
    </source>
</evidence>
<dbReference type="InterPro" id="IPR001789">
    <property type="entry name" value="Sig_transdc_resp-reg_receiver"/>
</dbReference>
<keyword evidence="2" id="KW-0902">Two-component regulatory system</keyword>
<comment type="caution">
    <text evidence="11">The sequence shown here is derived from an EMBL/GenBank/DDBJ whole genome shotgun (WGS) entry which is preliminary data.</text>
</comment>
<dbReference type="PANTHER" id="PTHR48111:SF1">
    <property type="entry name" value="TWO-COMPONENT RESPONSE REGULATOR ORR33"/>
    <property type="match status" value="1"/>
</dbReference>
<dbReference type="Gene3D" id="3.40.50.2300">
    <property type="match status" value="1"/>
</dbReference>
<dbReference type="InterPro" id="IPR011006">
    <property type="entry name" value="CheY-like_superfamily"/>
</dbReference>
<keyword evidence="1 6" id="KW-0597">Phosphoprotein</keyword>
<reference evidence="11" key="1">
    <citation type="submission" date="2021-01" db="EMBL/GenBank/DDBJ databases">
        <title>Novel species in genus Nocardioides.</title>
        <authorList>
            <person name="Zhang G."/>
        </authorList>
    </citation>
    <scope>NUCLEOTIDE SEQUENCE</scope>
    <source>
        <strain evidence="11">Zg-536</strain>
    </source>
</reference>
<dbReference type="PROSITE" id="PS50110">
    <property type="entry name" value="RESPONSE_REGULATORY"/>
    <property type="match status" value="1"/>
</dbReference>
<dbReference type="InterPro" id="IPR001867">
    <property type="entry name" value="OmpR/PhoB-type_DNA-bd"/>
</dbReference>
<evidence type="ECO:0000259" key="9">
    <source>
        <dbReference type="PROSITE" id="PS50110"/>
    </source>
</evidence>
<organism evidence="11 12">
    <name type="scientific">Nocardioides faecalis</name>
    <dbReference type="NCBI Taxonomy" id="2803858"/>
    <lineage>
        <taxon>Bacteria</taxon>
        <taxon>Bacillati</taxon>
        <taxon>Actinomycetota</taxon>
        <taxon>Actinomycetes</taxon>
        <taxon>Propionibacteriales</taxon>
        <taxon>Nocardioidaceae</taxon>
        <taxon>Nocardioides</taxon>
    </lineage>
</organism>
<evidence type="ECO:0000256" key="5">
    <source>
        <dbReference type="ARBA" id="ARBA00023163"/>
    </source>
</evidence>
<keyword evidence="3" id="KW-0805">Transcription regulation</keyword>
<feature type="domain" description="Response regulatory" evidence="9">
    <location>
        <begin position="7"/>
        <end position="120"/>
    </location>
</feature>
<dbReference type="Pfam" id="PF00486">
    <property type="entry name" value="Trans_reg_C"/>
    <property type="match status" value="1"/>
</dbReference>
<feature type="DNA-binding region" description="OmpR/PhoB-type" evidence="7">
    <location>
        <begin position="390"/>
        <end position="494"/>
    </location>
</feature>
<dbReference type="PANTHER" id="PTHR48111">
    <property type="entry name" value="REGULATOR OF RPOS"/>
    <property type="match status" value="1"/>
</dbReference>
<dbReference type="InterPro" id="IPR039420">
    <property type="entry name" value="WalR-like"/>
</dbReference>
<evidence type="ECO:0000256" key="6">
    <source>
        <dbReference type="PROSITE-ProRule" id="PRU00169"/>
    </source>
</evidence>
<feature type="compositionally biased region" description="Basic residues" evidence="8">
    <location>
        <begin position="173"/>
        <end position="194"/>
    </location>
</feature>
<feature type="domain" description="OmpR/PhoB-type" evidence="10">
    <location>
        <begin position="390"/>
        <end position="494"/>
    </location>
</feature>
<dbReference type="RefSeq" id="WP_205292758.1">
    <property type="nucleotide sequence ID" value="NZ_CP074406.1"/>
</dbReference>
<dbReference type="SUPFAM" id="SSF52172">
    <property type="entry name" value="CheY-like"/>
    <property type="match status" value="1"/>
</dbReference>
<dbReference type="GO" id="GO:0000156">
    <property type="term" value="F:phosphorelay response regulator activity"/>
    <property type="evidence" value="ECO:0007669"/>
    <property type="project" value="TreeGrafter"/>
</dbReference>
<keyword evidence="4 7" id="KW-0238">DNA-binding</keyword>
<dbReference type="GO" id="GO:0006355">
    <property type="term" value="P:regulation of DNA-templated transcription"/>
    <property type="evidence" value="ECO:0007669"/>
    <property type="project" value="InterPro"/>
</dbReference>